<dbReference type="OrthoDB" id="96314at2759"/>
<accession>A0A8J5CTH4</accession>
<dbReference type="Proteomes" id="UP000770661">
    <property type="component" value="Unassembled WGS sequence"/>
</dbReference>
<keyword evidence="6" id="KW-0106">Calcium</keyword>
<gene>
    <name evidence="10" type="primary">IDS</name>
    <name evidence="10" type="ORF">GWK47_006481</name>
</gene>
<dbReference type="GO" id="GO:0005737">
    <property type="term" value="C:cytoplasm"/>
    <property type="evidence" value="ECO:0007669"/>
    <property type="project" value="TreeGrafter"/>
</dbReference>
<dbReference type="Gene3D" id="3.40.720.10">
    <property type="entry name" value="Alkaline Phosphatase, subunit A"/>
    <property type="match status" value="2"/>
</dbReference>
<organism evidence="10 11">
    <name type="scientific">Chionoecetes opilio</name>
    <name type="common">Atlantic snow crab</name>
    <name type="synonym">Cancer opilio</name>
    <dbReference type="NCBI Taxonomy" id="41210"/>
    <lineage>
        <taxon>Eukaryota</taxon>
        <taxon>Metazoa</taxon>
        <taxon>Ecdysozoa</taxon>
        <taxon>Arthropoda</taxon>
        <taxon>Crustacea</taxon>
        <taxon>Multicrustacea</taxon>
        <taxon>Malacostraca</taxon>
        <taxon>Eumalacostraca</taxon>
        <taxon>Eucarida</taxon>
        <taxon>Decapoda</taxon>
        <taxon>Pleocyemata</taxon>
        <taxon>Brachyura</taxon>
        <taxon>Eubrachyura</taxon>
        <taxon>Majoidea</taxon>
        <taxon>Majidae</taxon>
        <taxon>Chionoecetes</taxon>
    </lineage>
</organism>
<feature type="signal peptide" evidence="8">
    <location>
        <begin position="1"/>
        <end position="20"/>
    </location>
</feature>
<sequence length="697" mass="78168">MDKRTILLLVLEAAVACGSGQPNVLLLVVDDLRPVLGCYGDPVAVTPNIDALARDATVFTRAYAQQALCGPSRTSFLTSRRPDTTRLYDVHSYWRRHAGNFTTLPQYFRDHGYHTVSAGKIFHPGIVSNHSDDQPYSWSEAPYHPPTQAHKQDPVCLGSDGSLHTNIYCPVQVEEQPGGSLPDIQTTRHSIAWLREWAGRAPQPSQPPPQQPNPTATQQPNPTATQQPFFLAVGFHKPHIPLKFPKQFLDLYPIQSVPLAPNRGLPPGLPPVAWNPWNDLRWREDIAALNVSFPYGPMPDEYARYIRQGYYAATSYTDSLIGDLLTTLDHLFPDTIVAFIGDHGTGGGPKQTLLRHTLALPGHTQTLPTATLMPPRQALPPFLPVQGHQIPAGYHSTHRTPVTHNILQMITPQLEQVVNLCHKTLPRRVQQGGGWSTVVLVELVDLFPTLVDLAGLPALPSCPKDSRQVKVCTEGMSLTHLMHPRQGEGSKGTPNSDTRHGNSNKKTNSWDVMINELLINTAKPSQANEVSWSEEIRLLTETNINHRDHIAGEFKLWSKKTKPETRLKQQKSTKILLEVQKPLNLPQGTEKRAAFSQYPRPGATPSQHPDSDQPHTRDTTVMGYSIRTDRFRYTAWLRFDNKTYRPDWNSMIAEELYDHKIDPSEDHNVAGKWLYRGQKKAVYSMLVRGWRRAGKHS</sequence>
<dbReference type="EMBL" id="JACEEZ010011393">
    <property type="protein sequence ID" value="KAG0721294.1"/>
    <property type="molecule type" value="Genomic_DNA"/>
</dbReference>
<dbReference type="PANTHER" id="PTHR45953">
    <property type="entry name" value="IDURONATE 2-SULFATASE"/>
    <property type="match status" value="1"/>
</dbReference>
<feature type="domain" description="Sulfatase N-terminal" evidence="9">
    <location>
        <begin position="22"/>
        <end position="355"/>
    </location>
</feature>
<comment type="similarity">
    <text evidence="2">Belongs to the sulfatase family.</text>
</comment>
<evidence type="ECO:0000256" key="8">
    <source>
        <dbReference type="SAM" id="SignalP"/>
    </source>
</evidence>
<proteinExistence type="inferred from homology"/>
<dbReference type="PROSITE" id="PS00149">
    <property type="entry name" value="SULFATASE_2"/>
    <property type="match status" value="1"/>
</dbReference>
<dbReference type="GO" id="GO:0046872">
    <property type="term" value="F:metal ion binding"/>
    <property type="evidence" value="ECO:0007669"/>
    <property type="project" value="UniProtKB-KW"/>
</dbReference>
<evidence type="ECO:0000313" key="11">
    <source>
        <dbReference type="Proteomes" id="UP000770661"/>
    </source>
</evidence>
<dbReference type="InterPro" id="IPR000917">
    <property type="entry name" value="Sulfatase_N"/>
</dbReference>
<keyword evidence="11" id="KW-1185">Reference proteome</keyword>
<feature type="region of interest" description="Disordered" evidence="7">
    <location>
        <begin position="596"/>
        <end position="621"/>
    </location>
</feature>
<evidence type="ECO:0000256" key="6">
    <source>
        <dbReference type="ARBA" id="ARBA00022837"/>
    </source>
</evidence>
<dbReference type="CDD" id="cd16030">
    <property type="entry name" value="iduronate-2-sulfatase"/>
    <property type="match status" value="1"/>
</dbReference>
<dbReference type="InterPro" id="IPR017850">
    <property type="entry name" value="Alkaline_phosphatase_core_sf"/>
</dbReference>
<dbReference type="InterPro" id="IPR035874">
    <property type="entry name" value="IDS"/>
</dbReference>
<reference evidence="10" key="1">
    <citation type="submission" date="2020-07" db="EMBL/GenBank/DDBJ databases">
        <title>The High-quality genome of the commercially important snow crab, Chionoecetes opilio.</title>
        <authorList>
            <person name="Jeong J.-H."/>
            <person name="Ryu S."/>
        </authorList>
    </citation>
    <scope>NUCLEOTIDE SEQUENCE</scope>
    <source>
        <strain evidence="10">MADBK_172401_WGS</strain>
        <tissue evidence="10">Digestive gland</tissue>
    </source>
</reference>
<keyword evidence="3" id="KW-0479">Metal-binding</keyword>
<evidence type="ECO:0000256" key="7">
    <source>
        <dbReference type="SAM" id="MobiDB-lite"/>
    </source>
</evidence>
<keyword evidence="5" id="KW-0378">Hydrolase</keyword>
<evidence type="ECO:0000256" key="5">
    <source>
        <dbReference type="ARBA" id="ARBA00022801"/>
    </source>
</evidence>
<feature type="chain" id="PRO_5035188907" evidence="8">
    <location>
        <begin position="21"/>
        <end position="697"/>
    </location>
</feature>
<dbReference type="GO" id="GO:0004423">
    <property type="term" value="F:iduronate-2-sulfatase activity"/>
    <property type="evidence" value="ECO:0007669"/>
    <property type="project" value="InterPro"/>
</dbReference>
<evidence type="ECO:0000256" key="3">
    <source>
        <dbReference type="ARBA" id="ARBA00022723"/>
    </source>
</evidence>
<keyword evidence="4 8" id="KW-0732">Signal</keyword>
<feature type="compositionally biased region" description="Low complexity" evidence="7">
    <location>
        <begin position="213"/>
        <end position="223"/>
    </location>
</feature>
<evidence type="ECO:0000256" key="2">
    <source>
        <dbReference type="ARBA" id="ARBA00008779"/>
    </source>
</evidence>
<feature type="region of interest" description="Disordered" evidence="7">
    <location>
        <begin position="480"/>
        <end position="507"/>
    </location>
</feature>
<evidence type="ECO:0000313" key="10">
    <source>
        <dbReference type="EMBL" id="KAG0721294.1"/>
    </source>
</evidence>
<dbReference type="SUPFAM" id="SSF53649">
    <property type="entry name" value="Alkaline phosphatase-like"/>
    <property type="match status" value="2"/>
</dbReference>
<feature type="region of interest" description="Disordered" evidence="7">
    <location>
        <begin position="200"/>
        <end position="223"/>
    </location>
</feature>
<dbReference type="InterPro" id="IPR024607">
    <property type="entry name" value="Sulfatase_CS"/>
</dbReference>
<evidence type="ECO:0000256" key="1">
    <source>
        <dbReference type="ARBA" id="ARBA00001913"/>
    </source>
</evidence>
<dbReference type="AlphaFoldDB" id="A0A8J5CTH4"/>
<protein>
    <submittedName>
        <fullName evidence="10">Iduronate 2-sulfatase</fullName>
    </submittedName>
</protein>
<comment type="caution">
    <text evidence="10">The sequence shown here is derived from an EMBL/GenBank/DDBJ whole genome shotgun (WGS) entry which is preliminary data.</text>
</comment>
<dbReference type="Pfam" id="PF00884">
    <property type="entry name" value="Sulfatase"/>
    <property type="match status" value="1"/>
</dbReference>
<name>A0A8J5CTH4_CHIOP</name>
<feature type="region of interest" description="Disordered" evidence="7">
    <location>
        <begin position="133"/>
        <end position="153"/>
    </location>
</feature>
<dbReference type="PANTHER" id="PTHR45953:SF1">
    <property type="entry name" value="IDURONATE 2-SULFATASE"/>
    <property type="match status" value="1"/>
</dbReference>
<comment type="cofactor">
    <cofactor evidence="1">
        <name>Ca(2+)</name>
        <dbReference type="ChEBI" id="CHEBI:29108"/>
    </cofactor>
</comment>
<evidence type="ECO:0000259" key="9">
    <source>
        <dbReference type="Pfam" id="PF00884"/>
    </source>
</evidence>
<feature type="compositionally biased region" description="Basic and acidic residues" evidence="7">
    <location>
        <begin position="609"/>
        <end position="618"/>
    </location>
</feature>
<evidence type="ECO:0000256" key="4">
    <source>
        <dbReference type="ARBA" id="ARBA00022729"/>
    </source>
</evidence>